<evidence type="ECO:0000313" key="1">
    <source>
        <dbReference type="EMBL" id="WVZ82767.1"/>
    </source>
</evidence>
<organism evidence="1 2">
    <name type="scientific">Paspalum notatum var. saurae</name>
    <dbReference type="NCBI Taxonomy" id="547442"/>
    <lineage>
        <taxon>Eukaryota</taxon>
        <taxon>Viridiplantae</taxon>
        <taxon>Streptophyta</taxon>
        <taxon>Embryophyta</taxon>
        <taxon>Tracheophyta</taxon>
        <taxon>Spermatophyta</taxon>
        <taxon>Magnoliopsida</taxon>
        <taxon>Liliopsida</taxon>
        <taxon>Poales</taxon>
        <taxon>Poaceae</taxon>
        <taxon>PACMAD clade</taxon>
        <taxon>Panicoideae</taxon>
        <taxon>Andropogonodae</taxon>
        <taxon>Paspaleae</taxon>
        <taxon>Paspalinae</taxon>
        <taxon>Paspalum</taxon>
    </lineage>
</organism>
<accession>A0AAQ3X270</accession>
<evidence type="ECO:0000313" key="2">
    <source>
        <dbReference type="Proteomes" id="UP001341281"/>
    </source>
</evidence>
<dbReference type="Proteomes" id="UP001341281">
    <property type="component" value="Chromosome 06"/>
</dbReference>
<protein>
    <recommendedName>
        <fullName evidence="3">Reverse transcriptase domain-containing protein</fullName>
    </recommendedName>
</protein>
<reference evidence="1 2" key="1">
    <citation type="submission" date="2024-02" db="EMBL/GenBank/DDBJ databases">
        <title>High-quality chromosome-scale genome assembly of Pensacola bahiagrass (Paspalum notatum Flugge var. saurae).</title>
        <authorList>
            <person name="Vega J.M."/>
            <person name="Podio M."/>
            <person name="Orjuela J."/>
            <person name="Siena L.A."/>
            <person name="Pessino S.C."/>
            <person name="Combes M.C."/>
            <person name="Mariac C."/>
            <person name="Albertini E."/>
            <person name="Pupilli F."/>
            <person name="Ortiz J.P.A."/>
            <person name="Leblanc O."/>
        </authorList>
    </citation>
    <scope>NUCLEOTIDE SEQUENCE [LARGE SCALE GENOMIC DNA]</scope>
    <source>
        <strain evidence="1">R1</strain>
        <tissue evidence="1">Leaf</tissue>
    </source>
</reference>
<keyword evidence="2" id="KW-1185">Reference proteome</keyword>
<evidence type="ECO:0008006" key="3">
    <source>
        <dbReference type="Google" id="ProtNLM"/>
    </source>
</evidence>
<name>A0AAQ3X270_PASNO</name>
<gene>
    <name evidence="1" type="ORF">U9M48_029995</name>
</gene>
<dbReference type="EMBL" id="CP144750">
    <property type="protein sequence ID" value="WVZ82767.1"/>
    <property type="molecule type" value="Genomic_DNA"/>
</dbReference>
<dbReference type="AlphaFoldDB" id="A0AAQ3X270"/>
<proteinExistence type="predicted"/>
<sequence>MVDMLKVFISRAKLDGRFVGVIPHLVDGRLSILHYADDTILFMDHDPDKARNKKLLLFAFEQASDLKINFHKKNKEIAIRLKLKNALRRDLVARKGDENKKYGLAKWSILCQPKYQGGLGILNLNTKNSPLLSKWLYKLLTSDRMWQQILRNKYIGSKPLAQVEWKIGVSNFWSCLMKVKLDFLCFGTFFVKDGSHVRFWKDN</sequence>